<dbReference type="SMART" id="SM00398">
    <property type="entry name" value="HMG"/>
    <property type="match status" value="1"/>
</dbReference>
<reference evidence="3" key="1">
    <citation type="submission" date="2015-06" db="EMBL/GenBank/DDBJ databases">
        <title>Evolution and Diversity of Sexually-Related Genes in an Arbuscular Mycorrhizal Fungi.</title>
        <authorList>
            <person name="Charron P."/>
            <person name="Marton T."/>
            <person name="Corradi N."/>
        </authorList>
    </citation>
    <scope>NUCLEOTIDE SEQUENCE</scope>
    <source>
        <strain evidence="3">A4</strain>
    </source>
</reference>
<proteinExistence type="predicted"/>
<feature type="region of interest" description="Disordered" evidence="1">
    <location>
        <begin position="116"/>
        <end position="137"/>
    </location>
</feature>
<feature type="region of interest" description="Disordered" evidence="1">
    <location>
        <begin position="155"/>
        <end position="196"/>
    </location>
</feature>
<dbReference type="VEuPathDB" id="FungiDB:RhiirFUN_002681"/>
<dbReference type="InterPro" id="IPR036910">
    <property type="entry name" value="HMG_box_dom_sf"/>
</dbReference>
<dbReference type="EMBL" id="KT212454">
    <property type="protein sequence ID" value="ANQ32606.1"/>
    <property type="molecule type" value="Genomic_DNA"/>
</dbReference>
<dbReference type="VEuPathDB" id="FungiDB:FUN_002597"/>
<dbReference type="VEuPathDB" id="FungiDB:RhiirA1_411996"/>
<evidence type="ECO:0000256" key="1">
    <source>
        <dbReference type="SAM" id="MobiDB-lite"/>
    </source>
</evidence>
<feature type="compositionally biased region" description="Polar residues" evidence="1">
    <location>
        <begin position="120"/>
        <end position="130"/>
    </location>
</feature>
<feature type="compositionally biased region" description="Low complexity" evidence="1">
    <location>
        <begin position="169"/>
        <end position="183"/>
    </location>
</feature>
<gene>
    <name evidence="3" type="primary">HMG198</name>
</gene>
<feature type="domain" description="HMG box" evidence="2">
    <location>
        <begin position="91"/>
        <end position="166"/>
    </location>
</feature>
<protein>
    <submittedName>
        <fullName evidence="3">MATA-HMG</fullName>
    </submittedName>
</protein>
<accession>A0A1B1EUX2</accession>
<evidence type="ECO:0000313" key="3">
    <source>
        <dbReference type="EMBL" id="ANQ32606.1"/>
    </source>
</evidence>
<feature type="compositionally biased region" description="Basic and acidic residues" evidence="1">
    <location>
        <begin position="155"/>
        <end position="168"/>
    </location>
</feature>
<dbReference type="Pfam" id="PF00505">
    <property type="entry name" value="HMG_box"/>
    <property type="match status" value="1"/>
</dbReference>
<sequence length="278" mass="32430">MDLNNINGNEVTFTEFNFEYPASTESVQFERTANFTMVAENFTHKNVNKTPSTTSIRPQNPDDNLIISPPFPPNIEPKVLALELFNKGGKRSKKMLNEFFLFRKEFVRELKRQNLHPRQTKVSSLASTSWHKQKPSVKDEYRRLAREVEHIFNIERQREAKEASKAESNESSTDDSVPSPTDPNNLHLPQLSLSNSDNMNTFLNNQNNVRLPSTYQEYFSWPYNHNQYDRQYIRNVTPVTSSSYSRHFTTTNYLPYVDQVVVPSQNSQDYFTPPNYSR</sequence>
<name>A0A1B1EUX2_9GLOM</name>
<organism evidence="3">
    <name type="scientific">Rhizophagus irregularis</name>
    <dbReference type="NCBI Taxonomy" id="588596"/>
    <lineage>
        <taxon>Eukaryota</taxon>
        <taxon>Fungi</taxon>
        <taxon>Fungi incertae sedis</taxon>
        <taxon>Mucoromycota</taxon>
        <taxon>Glomeromycotina</taxon>
        <taxon>Glomeromycetes</taxon>
        <taxon>Glomerales</taxon>
        <taxon>Glomeraceae</taxon>
        <taxon>Rhizophagus</taxon>
    </lineage>
</organism>
<dbReference type="Gene3D" id="1.10.30.10">
    <property type="entry name" value="High mobility group box domain"/>
    <property type="match status" value="1"/>
</dbReference>
<dbReference type="InterPro" id="IPR009071">
    <property type="entry name" value="HMG_box_dom"/>
</dbReference>
<dbReference type="OrthoDB" id="2424994at2759"/>
<dbReference type="AlphaFoldDB" id="A0A1B1EUX2"/>
<dbReference type="SUPFAM" id="SSF47095">
    <property type="entry name" value="HMG-box"/>
    <property type="match status" value="1"/>
</dbReference>
<evidence type="ECO:0000259" key="2">
    <source>
        <dbReference type="SMART" id="SM00398"/>
    </source>
</evidence>